<dbReference type="EMBL" id="MU007020">
    <property type="protein sequence ID" value="KAF2433573.1"/>
    <property type="molecule type" value="Genomic_DNA"/>
</dbReference>
<feature type="region of interest" description="Disordered" evidence="1">
    <location>
        <begin position="27"/>
        <end position="48"/>
    </location>
</feature>
<feature type="compositionally biased region" description="Polar residues" evidence="1">
    <location>
        <begin position="130"/>
        <end position="143"/>
    </location>
</feature>
<evidence type="ECO:0000256" key="1">
    <source>
        <dbReference type="SAM" id="MobiDB-lite"/>
    </source>
</evidence>
<accession>A0A9P4NYA0</accession>
<organism evidence="2 3">
    <name type="scientific">Tothia fuscella</name>
    <dbReference type="NCBI Taxonomy" id="1048955"/>
    <lineage>
        <taxon>Eukaryota</taxon>
        <taxon>Fungi</taxon>
        <taxon>Dikarya</taxon>
        <taxon>Ascomycota</taxon>
        <taxon>Pezizomycotina</taxon>
        <taxon>Dothideomycetes</taxon>
        <taxon>Pleosporomycetidae</taxon>
        <taxon>Venturiales</taxon>
        <taxon>Cylindrosympodiaceae</taxon>
        <taxon>Tothia</taxon>
    </lineage>
</organism>
<comment type="caution">
    <text evidence="2">The sequence shown here is derived from an EMBL/GenBank/DDBJ whole genome shotgun (WGS) entry which is preliminary data.</text>
</comment>
<dbReference type="AlphaFoldDB" id="A0A9P4NYA0"/>
<evidence type="ECO:0000313" key="2">
    <source>
        <dbReference type="EMBL" id="KAF2433573.1"/>
    </source>
</evidence>
<feature type="region of interest" description="Disordered" evidence="1">
    <location>
        <begin position="122"/>
        <end position="143"/>
    </location>
</feature>
<keyword evidence="3" id="KW-1185">Reference proteome</keyword>
<name>A0A9P4NYA0_9PEZI</name>
<evidence type="ECO:0000313" key="3">
    <source>
        <dbReference type="Proteomes" id="UP000800235"/>
    </source>
</evidence>
<protein>
    <submittedName>
        <fullName evidence="2">Uncharacterized protein</fullName>
    </submittedName>
</protein>
<proteinExistence type="predicted"/>
<gene>
    <name evidence="2" type="ORF">EJ08DRAFT_59756</name>
</gene>
<sequence>MEKTGAVDLMVVSSIREHHAISVSAASQLKSTQPHFTDAHGSQDSSEGKQQIMLKFNFRRHDESSTNDEIVVAKQSQTRPLTFQSVAYVHPAQPSKHLRVIANSQSPSDALVRLRSVVSSLKRQPLKSAPPQSGNSKFQTRLSTLPPPISVVFAHGLQSPPFSPEKAKSRFEDKHLKECSVIVRNVEGD</sequence>
<reference evidence="2" key="1">
    <citation type="journal article" date="2020" name="Stud. Mycol.">
        <title>101 Dothideomycetes genomes: a test case for predicting lifestyles and emergence of pathogens.</title>
        <authorList>
            <person name="Haridas S."/>
            <person name="Albert R."/>
            <person name="Binder M."/>
            <person name="Bloem J."/>
            <person name="Labutti K."/>
            <person name="Salamov A."/>
            <person name="Andreopoulos B."/>
            <person name="Baker S."/>
            <person name="Barry K."/>
            <person name="Bills G."/>
            <person name="Bluhm B."/>
            <person name="Cannon C."/>
            <person name="Castanera R."/>
            <person name="Culley D."/>
            <person name="Daum C."/>
            <person name="Ezra D."/>
            <person name="Gonzalez J."/>
            <person name="Henrissat B."/>
            <person name="Kuo A."/>
            <person name="Liang C."/>
            <person name="Lipzen A."/>
            <person name="Lutzoni F."/>
            <person name="Magnuson J."/>
            <person name="Mondo S."/>
            <person name="Nolan M."/>
            <person name="Ohm R."/>
            <person name="Pangilinan J."/>
            <person name="Park H.-J."/>
            <person name="Ramirez L."/>
            <person name="Alfaro M."/>
            <person name="Sun H."/>
            <person name="Tritt A."/>
            <person name="Yoshinaga Y."/>
            <person name="Zwiers L.-H."/>
            <person name="Turgeon B."/>
            <person name="Goodwin S."/>
            <person name="Spatafora J."/>
            <person name="Crous P."/>
            <person name="Grigoriev I."/>
        </authorList>
    </citation>
    <scope>NUCLEOTIDE SEQUENCE</scope>
    <source>
        <strain evidence="2">CBS 130266</strain>
    </source>
</reference>
<dbReference type="Proteomes" id="UP000800235">
    <property type="component" value="Unassembled WGS sequence"/>
</dbReference>